<name>A0A060T167_BLAAD</name>
<keyword evidence="1" id="KW-0732">Signal</keyword>
<sequence>MPAFARTHLLHLVAFLNLGQAAVPSVYAVDFNSTISSGASSSSSIADVSVLSPATSASVVSAASSGSASSTGSGAVGSANALVASASSAASAAASAISASSASLTNSALIGSLSSGAPSGPVTGVNSVDAIAADNITDPATGAVSGAVAGTSVGDGAVADPSVNTTAAVDIPAMYASLSNASGIITPPPTIASQPAYTGSNGSLVSVPAPEEYAASGVPMTDPGSSMSVIMPTGFTINNTNIFDPVNINNFNVTVIISECCSGKCLTTPTCVTPLLPTVTLTSCDAGCTTITTPCPYCTITSSCSIMTTTKSSQTITVYSPCVSFTAPPNPPPLSSVERVVPCPAGTCTTKMLVPPVGNPVCSTCAKTEVIKTTSAAACVGTGCGVNGCSGECSYIPIESVKTLSKGGCAGANCPTGTQSVCQGIDCTIVPLSPVTVEKTTTHVPAVATSPRGKPTPTAPVCIGVGCGPSGCEGTACSTVAITELPKSVQSMATGGCLGADCPTGTQSVCAGADCTVIPAPAPAPSKSEEAAVPPPTVACVGEGCGPAGCTGGSCSEVPITAVPSSIVRGGCVGADCPTGPSPTSCLGADCTIVPVPAAPGTGGGNPPAAPTAACVGEGCGPAGCTGESCSEVPITAAPSSIQQGGCVGADCPTGTAQTGCLGADCTIVPTPKAPGTGGGNSPASPTAPTAACIGEGCGPAGCTGESCSEVPITAVPSSIVRGGCVGGDCPTGSAQTGCQGADCTIVPTPEAPNNPGPGTTANVCVGEDCGPTGCSGPSCSTVGQQYVKSMTITPGGCEGADCPTAAGSACLGPECTMAATVSQALQGSGAKVAFSSLMGLFAGALAVLI</sequence>
<organism evidence="2">
    <name type="scientific">Blastobotrys adeninivorans</name>
    <name type="common">Yeast</name>
    <name type="synonym">Arxula adeninivorans</name>
    <dbReference type="NCBI Taxonomy" id="409370"/>
    <lineage>
        <taxon>Eukaryota</taxon>
        <taxon>Fungi</taxon>
        <taxon>Dikarya</taxon>
        <taxon>Ascomycota</taxon>
        <taxon>Saccharomycotina</taxon>
        <taxon>Dipodascomycetes</taxon>
        <taxon>Dipodascales</taxon>
        <taxon>Trichomonascaceae</taxon>
        <taxon>Blastobotrys</taxon>
    </lineage>
</organism>
<reference evidence="2" key="2">
    <citation type="submission" date="2014-06" db="EMBL/GenBank/DDBJ databases">
        <title>The complete genome of Blastobotrys (Arxula) adeninivorans LS3 - a yeast of biotechnological interest.</title>
        <authorList>
            <person name="Kunze G."/>
            <person name="Gaillardin C."/>
            <person name="Czernicka M."/>
            <person name="Durrens P."/>
            <person name="Martin T."/>
            <person name="Boer E."/>
            <person name="Gabaldon T."/>
            <person name="Cruz J."/>
            <person name="Talla E."/>
            <person name="Marck C."/>
            <person name="Goffeau A."/>
            <person name="Barbe V."/>
            <person name="Baret P."/>
            <person name="Baronian K."/>
            <person name="Beier S."/>
            <person name="Bleykasten C."/>
            <person name="Bode R."/>
            <person name="Casaregola S."/>
            <person name="Despons L."/>
            <person name="Fairhead C."/>
            <person name="Giersberg M."/>
            <person name="Gierski P."/>
            <person name="Hahnel U."/>
            <person name="Hartmann A."/>
            <person name="Jankowska D."/>
            <person name="Jubin C."/>
            <person name="Jung P."/>
            <person name="Lafontaine I."/>
            <person name="Leh-Louis V."/>
            <person name="Lemaire M."/>
            <person name="Marcet-Houben M."/>
            <person name="Mascher M."/>
            <person name="Morel G."/>
            <person name="Richard G.-F."/>
            <person name="Riechen J."/>
            <person name="Sacerdot C."/>
            <person name="Sarkar A."/>
            <person name="Savel G."/>
            <person name="Schacherer J."/>
            <person name="Sherman D."/>
            <person name="Straub M.-L."/>
            <person name="Stein N."/>
            <person name="Thierry A."/>
            <person name="Trautwein-Schult A."/>
            <person name="Westhof E."/>
            <person name="Worch S."/>
            <person name="Dujon B."/>
            <person name="Souciet J.-L."/>
            <person name="Wincker P."/>
            <person name="Scholz U."/>
            <person name="Neuveglise N."/>
        </authorList>
    </citation>
    <scope>NUCLEOTIDE SEQUENCE</scope>
    <source>
        <strain evidence="2">LS3</strain>
    </source>
</reference>
<evidence type="ECO:0000313" key="2">
    <source>
        <dbReference type="EMBL" id="CDP34514.1"/>
    </source>
</evidence>
<feature type="signal peptide" evidence="1">
    <location>
        <begin position="1"/>
        <end position="21"/>
    </location>
</feature>
<gene>
    <name evidence="2" type="ORF">GNLVRS02_ARAD1C14190g</name>
</gene>
<proteinExistence type="predicted"/>
<accession>A0A060T167</accession>
<evidence type="ECO:0000256" key="1">
    <source>
        <dbReference type="SAM" id="SignalP"/>
    </source>
</evidence>
<protein>
    <submittedName>
        <fullName evidence="2">ARAD1C14190p</fullName>
    </submittedName>
</protein>
<reference evidence="2" key="1">
    <citation type="submission" date="2014-02" db="EMBL/GenBank/DDBJ databases">
        <authorList>
            <person name="Genoscope - CEA"/>
        </authorList>
    </citation>
    <scope>NUCLEOTIDE SEQUENCE</scope>
    <source>
        <strain evidence="2">LS3</strain>
    </source>
</reference>
<feature type="chain" id="PRO_5001587901" evidence="1">
    <location>
        <begin position="22"/>
        <end position="850"/>
    </location>
</feature>
<dbReference type="EMBL" id="HG937693">
    <property type="protein sequence ID" value="CDP34514.1"/>
    <property type="molecule type" value="Genomic_DNA"/>
</dbReference>
<dbReference type="AlphaFoldDB" id="A0A060T167"/>